<name>W7TWX8_9STRA</name>
<dbReference type="InterPro" id="IPR029063">
    <property type="entry name" value="SAM-dependent_MTases_sf"/>
</dbReference>
<evidence type="ECO:0000256" key="1">
    <source>
        <dbReference type="SAM" id="MobiDB-lite"/>
    </source>
</evidence>
<comment type="caution">
    <text evidence="2">The sequence shown here is derived from an EMBL/GenBank/DDBJ whole genome shotgun (WGS) entry which is preliminary data.</text>
</comment>
<gene>
    <name evidence="2" type="ORF">Naga_100016g25</name>
</gene>
<dbReference type="InterPro" id="IPR051038">
    <property type="entry name" value="RMT2/GAMT_Mtase"/>
</dbReference>
<dbReference type="SUPFAM" id="SSF53335">
    <property type="entry name" value="S-adenosyl-L-methionine-dependent methyltransferases"/>
    <property type="match status" value="1"/>
</dbReference>
<dbReference type="EMBL" id="AZIL01001059">
    <property type="protein sequence ID" value="EWM25161.1"/>
    <property type="molecule type" value="Genomic_DNA"/>
</dbReference>
<dbReference type="GO" id="GO:0030731">
    <property type="term" value="F:guanidinoacetate N-methyltransferase activity"/>
    <property type="evidence" value="ECO:0007669"/>
    <property type="project" value="TreeGrafter"/>
</dbReference>
<feature type="compositionally biased region" description="Basic and acidic residues" evidence="1">
    <location>
        <begin position="41"/>
        <end position="53"/>
    </location>
</feature>
<dbReference type="GO" id="GO:0006601">
    <property type="term" value="P:creatine biosynthetic process"/>
    <property type="evidence" value="ECO:0007669"/>
    <property type="project" value="TreeGrafter"/>
</dbReference>
<dbReference type="Proteomes" id="UP000019335">
    <property type="component" value="Chromosome 12"/>
</dbReference>
<accession>W7TWX8</accession>
<protein>
    <submittedName>
        <fullName evidence="2">Uncharacterized protein</fullName>
    </submittedName>
</protein>
<organism evidence="2 3">
    <name type="scientific">Nannochloropsis gaditana</name>
    <dbReference type="NCBI Taxonomy" id="72520"/>
    <lineage>
        <taxon>Eukaryota</taxon>
        <taxon>Sar</taxon>
        <taxon>Stramenopiles</taxon>
        <taxon>Ochrophyta</taxon>
        <taxon>Eustigmatophyceae</taxon>
        <taxon>Eustigmatales</taxon>
        <taxon>Monodopsidaceae</taxon>
        <taxon>Nannochloropsis</taxon>
    </lineage>
</organism>
<dbReference type="Gene3D" id="3.40.50.150">
    <property type="entry name" value="Vaccinia Virus protein VP39"/>
    <property type="match status" value="1"/>
</dbReference>
<evidence type="ECO:0000313" key="2">
    <source>
        <dbReference type="EMBL" id="EWM25161.1"/>
    </source>
</evidence>
<dbReference type="PANTHER" id="PTHR32379:SF1">
    <property type="entry name" value="GUANIDINOACETATE N-METHYLTRANSFERASE"/>
    <property type="match status" value="1"/>
</dbReference>
<dbReference type="GO" id="GO:0005634">
    <property type="term" value="C:nucleus"/>
    <property type="evidence" value="ECO:0007669"/>
    <property type="project" value="TreeGrafter"/>
</dbReference>
<evidence type="ECO:0000313" key="3">
    <source>
        <dbReference type="Proteomes" id="UP000019335"/>
    </source>
</evidence>
<dbReference type="GO" id="GO:0005737">
    <property type="term" value="C:cytoplasm"/>
    <property type="evidence" value="ECO:0007669"/>
    <property type="project" value="TreeGrafter"/>
</dbReference>
<dbReference type="OrthoDB" id="19014at2759"/>
<dbReference type="AlphaFoldDB" id="W7TWX8"/>
<keyword evidence="3" id="KW-1185">Reference proteome</keyword>
<feature type="region of interest" description="Disordered" evidence="1">
    <location>
        <begin position="142"/>
        <end position="174"/>
    </location>
</feature>
<dbReference type="PANTHER" id="PTHR32379">
    <property type="entry name" value="GUANIDINOACETATE N-METHYLTRANSFERASE"/>
    <property type="match status" value="1"/>
</dbReference>
<proteinExistence type="predicted"/>
<reference evidence="2 3" key="1">
    <citation type="journal article" date="2014" name="Mol. Plant">
        <title>Chromosome Scale Genome Assembly and Transcriptome Profiling of Nannochloropsis gaditana in Nitrogen Depletion.</title>
        <authorList>
            <person name="Corteggiani Carpinelli E."/>
            <person name="Telatin A."/>
            <person name="Vitulo N."/>
            <person name="Forcato C."/>
            <person name="D'Angelo M."/>
            <person name="Schiavon R."/>
            <person name="Vezzi A."/>
            <person name="Giacometti G.M."/>
            <person name="Morosinotto T."/>
            <person name="Valle G."/>
        </authorList>
    </citation>
    <scope>NUCLEOTIDE SEQUENCE [LARGE SCALE GENOMIC DNA]</scope>
    <source>
        <strain evidence="2 3">B-31</strain>
    </source>
</reference>
<feature type="region of interest" description="Disordered" evidence="1">
    <location>
        <begin position="30"/>
        <end position="60"/>
    </location>
</feature>
<sequence>MAETAASIPQISRLEYGRDPEGKELLVMRTLQSHERGKKHAGMERSGKPRDDDGIVPAPEALQPYLGTNTIVMMEWEKEYMEKLVEALNVQADDEVLEIGWGLGYSAAAIQRRRPRRHVIIECDTGVLERAKLWKESVEHSWRKEDQSARKESGSHNEGRPEEGESNKKQQTRETDSFERCIVLVHAFWQQALPSMDMFTAVLMDDFPLPLLGPEAENESRVLASTGGSRWHHFLDLVVSYHLRPGGRVTGYLSRDLDLCRADCTYTRCPVEVVVPTNCNYATPGRQTYFVPLLTRNRIGGEHQRGEEVGVAVGCSHIITGRARGDAAITAECYQNKRRKEDEWDEIDTPYMCKAARKRRCMLRHLLEAQKC</sequence>